<evidence type="ECO:0000256" key="1">
    <source>
        <dbReference type="SAM" id="MobiDB-lite"/>
    </source>
</evidence>
<dbReference type="GeneID" id="114437430"/>
<gene>
    <name evidence="3" type="primary">LOC114437430</name>
</gene>
<protein>
    <submittedName>
        <fullName evidence="3">Uncharacterized protein LOC114437430</fullName>
    </submittedName>
</protein>
<dbReference type="Proteomes" id="UP000515145">
    <property type="component" value="Chromosome 6"/>
</dbReference>
<evidence type="ECO:0000313" key="2">
    <source>
        <dbReference type="Proteomes" id="UP000515145"/>
    </source>
</evidence>
<dbReference type="AlphaFoldDB" id="A0A6P7ILJ4"/>
<accession>A0A6P7ILJ4</accession>
<keyword evidence="2" id="KW-1185">Reference proteome</keyword>
<feature type="region of interest" description="Disordered" evidence="1">
    <location>
        <begin position="163"/>
        <end position="186"/>
    </location>
</feature>
<sequence length="303" mass="33150">MNTCSPAGPACAAQMSSKCHLRPHRQEPRQRPLSTLSLSPVTPHVHQRHGSFGASSGIAVKKNKKEPEPPHRGVSLLRPHTSSHPSSKRYSCPAIGILNSPRSSSSSSSSSSCSSSSPVQTSVITGPDPLGWKLHPISMHNPSQSRAKRLSLQIPLPVIPALSTPELSPKTKPPLKPKPFRRHHSDSSAALTLEELCNLRLRPIKLSDEMDDVFSEGTPQEEEKEKRVKKIPPPVPEKTIMARQIAQLIAHSHQRTKSKRDENIYSTVMKPKHAHSSTCATTTASLNVDISCDRQRSTPHFPG</sequence>
<evidence type="ECO:0000313" key="3">
    <source>
        <dbReference type="RefSeq" id="XP_028263907.1"/>
    </source>
</evidence>
<dbReference type="InParanoid" id="A0A6P7ILJ4"/>
<reference evidence="3" key="1">
    <citation type="submission" date="2025-08" db="UniProtKB">
        <authorList>
            <consortium name="RefSeq"/>
        </authorList>
    </citation>
    <scope>IDENTIFICATION</scope>
</reference>
<feature type="region of interest" description="Disordered" evidence="1">
    <location>
        <begin position="15"/>
        <end position="128"/>
    </location>
</feature>
<dbReference type="RefSeq" id="XP_028263907.1">
    <property type="nucleotide sequence ID" value="XM_028408106.1"/>
</dbReference>
<proteinExistence type="predicted"/>
<organism evidence="2 3">
    <name type="scientific">Parambassis ranga</name>
    <name type="common">Indian glassy fish</name>
    <dbReference type="NCBI Taxonomy" id="210632"/>
    <lineage>
        <taxon>Eukaryota</taxon>
        <taxon>Metazoa</taxon>
        <taxon>Chordata</taxon>
        <taxon>Craniata</taxon>
        <taxon>Vertebrata</taxon>
        <taxon>Euteleostomi</taxon>
        <taxon>Actinopterygii</taxon>
        <taxon>Neopterygii</taxon>
        <taxon>Teleostei</taxon>
        <taxon>Neoteleostei</taxon>
        <taxon>Acanthomorphata</taxon>
        <taxon>Ovalentaria</taxon>
        <taxon>Ambassidae</taxon>
        <taxon>Parambassis</taxon>
    </lineage>
</organism>
<dbReference type="OrthoDB" id="8906490at2759"/>
<feature type="compositionally biased region" description="Basic residues" evidence="1">
    <location>
        <begin position="173"/>
        <end position="184"/>
    </location>
</feature>
<name>A0A6P7ILJ4_9TELE</name>
<feature type="compositionally biased region" description="Low complexity" evidence="1">
    <location>
        <begin position="103"/>
        <end position="117"/>
    </location>
</feature>
<feature type="compositionally biased region" description="Polar residues" evidence="1">
    <location>
        <begin position="80"/>
        <end position="89"/>
    </location>
</feature>